<dbReference type="InterPro" id="IPR005135">
    <property type="entry name" value="Endo/exonuclease/phosphatase"/>
</dbReference>
<feature type="domain" description="Endonuclease/exonuclease/phosphatase" evidence="2">
    <location>
        <begin position="195"/>
        <end position="463"/>
    </location>
</feature>
<feature type="region of interest" description="Disordered" evidence="1">
    <location>
        <begin position="443"/>
        <end position="463"/>
    </location>
</feature>
<dbReference type="Pfam" id="PF03372">
    <property type="entry name" value="Exo_endo_phos"/>
    <property type="match status" value="1"/>
</dbReference>
<evidence type="ECO:0000313" key="4">
    <source>
        <dbReference type="Proteomes" id="UP000316471"/>
    </source>
</evidence>
<reference evidence="3 4" key="1">
    <citation type="journal article" date="2015" name="Stand. Genomic Sci.">
        <title>Genomic Encyclopedia of Bacterial and Archaeal Type Strains, Phase III: the genomes of soil and plant-associated and newly described type strains.</title>
        <authorList>
            <person name="Whitman W.B."/>
            <person name="Woyke T."/>
            <person name="Klenk H.P."/>
            <person name="Zhou Y."/>
            <person name="Lilburn T.G."/>
            <person name="Beck B.J."/>
            <person name="De Vos P."/>
            <person name="Vandamme P."/>
            <person name="Eisen J.A."/>
            <person name="Garrity G."/>
            <person name="Hugenholtz P."/>
            <person name="Kyrpides N.C."/>
        </authorList>
    </citation>
    <scope>NUCLEOTIDE SEQUENCE [LARGE SCALE GENOMIC DNA]</scope>
    <source>
        <strain evidence="3 4">CGMCC 1.10136</strain>
    </source>
</reference>
<dbReference type="NCBIfam" id="NF033681">
    <property type="entry name" value="ExeM_NucH_DNase"/>
    <property type="match status" value="1"/>
</dbReference>
<comment type="caution">
    <text evidence="3">The sequence shown here is derived from an EMBL/GenBank/DDBJ whole genome shotgun (WGS) entry which is preliminary data.</text>
</comment>
<accession>A0A562M0D0</accession>
<dbReference type="InterPro" id="IPR036691">
    <property type="entry name" value="Endo/exonu/phosph_ase_sf"/>
</dbReference>
<name>A0A562M0D0_9GAMM</name>
<sequence length="474" mass="49542">MIRPQRPHLRRSAWAATALLVAAVAGCTTAPPLASLPLPPAELTSAPVDWSALDRQRVRVRAPLTLIDAGGEGVLVRFDGRAWTPTERARPGSAEALALANANDAGQLRLVVTGEAGAALESARLGSTVVNVEALVSLEPAGPVLRTDTAPALQAAPRPAAPMVAGNVRVAAFNLENLFNGDGRGNGFPTPRGARTPAEHAAQQAKLVAAIQALDADVAALMELENDGDGEHAAQAQLVQALNADGADWRFVATAGRVPGFASALDLDDPIKVGLIYRASRVQPVGRPAALQGGPFGPRSRPSLAQAFRAGRGPAFVVVANHFKSKGCGEAEGADRDQGDGQACWNATRTDSARRLAAWLASDPTRTGSQRTMILGDFNSYAQEDPIHALAAAGWRDAFAVTGAEAPYSYAYRGAVGRLDHALLSPALAADLRGAAEWHANADEPRSAGYRDGGDGPWRSSDHDPLLLGFDLRR</sequence>
<evidence type="ECO:0000259" key="2">
    <source>
        <dbReference type="Pfam" id="PF03372"/>
    </source>
</evidence>
<dbReference type="Gene3D" id="3.60.10.10">
    <property type="entry name" value="Endonuclease/exonuclease/phosphatase"/>
    <property type="match status" value="1"/>
</dbReference>
<keyword evidence="4" id="KW-1185">Reference proteome</keyword>
<organism evidence="3 4">
    <name type="scientific">Aerolutibacter ruishenii</name>
    <dbReference type="NCBI Taxonomy" id="686800"/>
    <lineage>
        <taxon>Bacteria</taxon>
        <taxon>Pseudomonadati</taxon>
        <taxon>Pseudomonadota</taxon>
        <taxon>Gammaproteobacteria</taxon>
        <taxon>Lysobacterales</taxon>
        <taxon>Lysobacteraceae</taxon>
        <taxon>Aerolutibacter</taxon>
    </lineage>
</organism>
<dbReference type="GO" id="GO:0003824">
    <property type="term" value="F:catalytic activity"/>
    <property type="evidence" value="ECO:0007669"/>
    <property type="project" value="InterPro"/>
</dbReference>
<dbReference type="InterPro" id="IPR047971">
    <property type="entry name" value="ExeM-like"/>
</dbReference>
<dbReference type="PANTHER" id="PTHR42834:SF1">
    <property type="entry name" value="ENDONUCLEASE_EXONUCLEASE_PHOSPHATASE FAMILY PROTEIN (AFU_ORTHOLOGUE AFUA_3G09210)"/>
    <property type="match status" value="1"/>
</dbReference>
<dbReference type="PANTHER" id="PTHR42834">
    <property type="entry name" value="ENDONUCLEASE/EXONUCLEASE/PHOSPHATASE FAMILY PROTEIN (AFU_ORTHOLOGUE AFUA_3G09210)"/>
    <property type="match status" value="1"/>
</dbReference>
<dbReference type="EMBL" id="VLKP01000002">
    <property type="protein sequence ID" value="TWI13394.1"/>
    <property type="molecule type" value="Genomic_DNA"/>
</dbReference>
<protein>
    <recommendedName>
        <fullName evidence="2">Endonuclease/exonuclease/phosphatase domain-containing protein</fullName>
    </recommendedName>
</protein>
<dbReference type="OrthoDB" id="9800417at2"/>
<dbReference type="Proteomes" id="UP000316471">
    <property type="component" value="Unassembled WGS sequence"/>
</dbReference>
<dbReference type="PROSITE" id="PS51257">
    <property type="entry name" value="PROKAR_LIPOPROTEIN"/>
    <property type="match status" value="1"/>
</dbReference>
<evidence type="ECO:0000256" key="1">
    <source>
        <dbReference type="SAM" id="MobiDB-lite"/>
    </source>
</evidence>
<evidence type="ECO:0000313" key="3">
    <source>
        <dbReference type="EMBL" id="TWI13394.1"/>
    </source>
</evidence>
<dbReference type="CDD" id="cd10283">
    <property type="entry name" value="MnuA_DNase1-like"/>
    <property type="match status" value="1"/>
</dbReference>
<proteinExistence type="predicted"/>
<dbReference type="SUPFAM" id="SSF56219">
    <property type="entry name" value="DNase I-like"/>
    <property type="match status" value="1"/>
</dbReference>
<gene>
    <name evidence="3" type="ORF">IP93_00556</name>
</gene>
<dbReference type="AlphaFoldDB" id="A0A562M0D0"/>
<dbReference type="RefSeq" id="WP_144812312.1">
    <property type="nucleotide sequence ID" value="NZ_VLKP01000002.1"/>
</dbReference>